<feature type="compositionally biased region" description="Basic and acidic residues" evidence="1">
    <location>
        <begin position="100"/>
        <end position="134"/>
    </location>
</feature>
<keyword evidence="2" id="KW-1133">Transmembrane helix</keyword>
<sequence>MNTSTLILIVVIVLATFLLSRALIITLQRGRVRSTDVRELWPPRYFLDDQRSKLAAQQLPPRVITAAADDPPTSSVPLSSTRQTGRLSVPPHAPSNPARELPDEMLEHPPDDPLDRTSRVPREILQHPPDDPLDRTSQFARPVPP</sequence>
<feature type="compositionally biased region" description="Polar residues" evidence="1">
    <location>
        <begin position="72"/>
        <end position="86"/>
    </location>
</feature>
<proteinExistence type="predicted"/>
<evidence type="ECO:0000313" key="4">
    <source>
        <dbReference type="Proteomes" id="UP000229681"/>
    </source>
</evidence>
<accession>A0A2M8PCF4</accession>
<feature type="region of interest" description="Disordered" evidence="1">
    <location>
        <begin position="59"/>
        <end position="145"/>
    </location>
</feature>
<organism evidence="3 4">
    <name type="scientific">Candidatus Thermofonsia Clade 1 bacterium</name>
    <dbReference type="NCBI Taxonomy" id="2364210"/>
    <lineage>
        <taxon>Bacteria</taxon>
        <taxon>Bacillati</taxon>
        <taxon>Chloroflexota</taxon>
        <taxon>Candidatus Thermofontia</taxon>
        <taxon>Candidatus Thermofonsia Clade 1</taxon>
    </lineage>
</organism>
<dbReference type="AlphaFoldDB" id="A0A2M8PCF4"/>
<dbReference type="Proteomes" id="UP000229681">
    <property type="component" value="Unassembled WGS sequence"/>
</dbReference>
<comment type="caution">
    <text evidence="3">The sequence shown here is derived from an EMBL/GenBank/DDBJ whole genome shotgun (WGS) entry which is preliminary data.</text>
</comment>
<evidence type="ECO:0000313" key="3">
    <source>
        <dbReference type="EMBL" id="PJF35231.1"/>
    </source>
</evidence>
<keyword evidence="2" id="KW-0812">Transmembrane</keyword>
<feature type="non-terminal residue" evidence="3">
    <location>
        <position position="145"/>
    </location>
</feature>
<feature type="transmembrane region" description="Helical" evidence="2">
    <location>
        <begin position="6"/>
        <end position="24"/>
    </location>
</feature>
<protein>
    <submittedName>
        <fullName evidence="3">Uncharacterized protein</fullName>
    </submittedName>
</protein>
<gene>
    <name evidence="3" type="ORF">CUN49_11635</name>
</gene>
<dbReference type="EMBL" id="PGTM01000187">
    <property type="protein sequence ID" value="PJF35231.1"/>
    <property type="molecule type" value="Genomic_DNA"/>
</dbReference>
<name>A0A2M8PCF4_9CHLR</name>
<evidence type="ECO:0000256" key="1">
    <source>
        <dbReference type="SAM" id="MobiDB-lite"/>
    </source>
</evidence>
<reference evidence="3 4" key="1">
    <citation type="submission" date="2017-11" db="EMBL/GenBank/DDBJ databases">
        <title>Evolution of Phototrophy in the Chloroflexi Phylum Driven by Horizontal Gene Transfer.</title>
        <authorList>
            <person name="Ward L.M."/>
            <person name="Hemp J."/>
            <person name="Shih P.M."/>
            <person name="Mcglynn S.E."/>
            <person name="Fischer W."/>
        </authorList>
    </citation>
    <scope>NUCLEOTIDE SEQUENCE [LARGE SCALE GENOMIC DNA]</scope>
    <source>
        <strain evidence="3">JP3_13</strain>
    </source>
</reference>
<evidence type="ECO:0000256" key="2">
    <source>
        <dbReference type="SAM" id="Phobius"/>
    </source>
</evidence>
<keyword evidence="2" id="KW-0472">Membrane</keyword>